<name>A0ABW7AWH5_9ACTN</name>
<sequence>MANTPQVHDATATPQALAARLAADAETMAALLDPEAPAFENFDGDYAAVLAELGPAIRTLGRVVEHVFEVVAEIANDADADAETEQDWDKVTEAAGEAKEAVWWHGNELAAAAEHAQNTQASVIHAVQQATAQLRAIYAEAAGRA</sequence>
<comment type="caution">
    <text evidence="1">The sequence shown here is derived from an EMBL/GenBank/DDBJ whole genome shotgun (WGS) entry which is preliminary data.</text>
</comment>
<keyword evidence="2" id="KW-1185">Reference proteome</keyword>
<dbReference type="EMBL" id="JBICRM010000055">
    <property type="protein sequence ID" value="MFG1710726.1"/>
    <property type="molecule type" value="Genomic_DNA"/>
</dbReference>
<evidence type="ECO:0008006" key="3">
    <source>
        <dbReference type="Google" id="ProtNLM"/>
    </source>
</evidence>
<reference evidence="1 2" key="1">
    <citation type="submission" date="2024-10" db="EMBL/GenBank/DDBJ databases">
        <authorList>
            <person name="Topkara A.R."/>
            <person name="Saygin H."/>
        </authorList>
    </citation>
    <scope>NUCLEOTIDE SEQUENCE [LARGE SCALE GENOMIC DNA]</scope>
    <source>
        <strain evidence="1 2">M3C6</strain>
    </source>
</reference>
<gene>
    <name evidence="1" type="ORF">ACFLIM_46945</name>
</gene>
<organism evidence="1 2">
    <name type="scientific">Nonomuraea marmarensis</name>
    <dbReference type="NCBI Taxonomy" id="3351344"/>
    <lineage>
        <taxon>Bacteria</taxon>
        <taxon>Bacillati</taxon>
        <taxon>Actinomycetota</taxon>
        <taxon>Actinomycetes</taxon>
        <taxon>Streptosporangiales</taxon>
        <taxon>Streptosporangiaceae</taxon>
        <taxon>Nonomuraea</taxon>
    </lineage>
</organism>
<protein>
    <recommendedName>
        <fullName evidence="3">PE family protein</fullName>
    </recommendedName>
</protein>
<evidence type="ECO:0000313" key="2">
    <source>
        <dbReference type="Proteomes" id="UP001603978"/>
    </source>
</evidence>
<proteinExistence type="predicted"/>
<evidence type="ECO:0000313" key="1">
    <source>
        <dbReference type="EMBL" id="MFG1710726.1"/>
    </source>
</evidence>
<dbReference type="Proteomes" id="UP001603978">
    <property type="component" value="Unassembled WGS sequence"/>
</dbReference>
<dbReference type="RefSeq" id="WP_393176780.1">
    <property type="nucleotide sequence ID" value="NZ_JBICRM010000055.1"/>
</dbReference>
<accession>A0ABW7AWH5</accession>